<proteinExistence type="inferred from homology"/>
<comment type="similarity">
    <text evidence="7">Belongs to the TRAFAC class TrmE-Era-EngA-EngB-Septin-like GTPase superfamily. Septin GTPase family.</text>
</comment>
<dbReference type="FunFam" id="3.40.50.300:FF:000162">
    <property type="entry name" value="septin-7 isoform X1"/>
    <property type="match status" value="1"/>
</dbReference>
<evidence type="ECO:0000259" key="10">
    <source>
        <dbReference type="PROSITE" id="PS51719"/>
    </source>
</evidence>
<evidence type="ECO:0000256" key="1">
    <source>
        <dbReference type="ARBA" id="ARBA00004626"/>
    </source>
</evidence>
<dbReference type="Pfam" id="PF00735">
    <property type="entry name" value="Septin"/>
    <property type="match status" value="1"/>
</dbReference>
<dbReference type="GO" id="GO:0005525">
    <property type="term" value="F:GTP binding"/>
    <property type="evidence" value="ECO:0007669"/>
    <property type="project" value="UniProtKB-KW"/>
</dbReference>
<evidence type="ECO:0000256" key="4">
    <source>
        <dbReference type="ARBA" id="ARBA00023054"/>
    </source>
</evidence>
<dbReference type="AlphaFoldDB" id="A0AAN9TST9"/>
<dbReference type="InterPro" id="IPR030379">
    <property type="entry name" value="G_SEPTIN_dom"/>
</dbReference>
<feature type="coiled-coil region" evidence="8">
    <location>
        <begin position="424"/>
        <end position="502"/>
    </location>
</feature>
<feature type="region of interest" description="Disordered" evidence="9">
    <location>
        <begin position="13"/>
        <end position="93"/>
    </location>
</feature>
<keyword evidence="3 7" id="KW-0547">Nucleotide-binding</keyword>
<evidence type="ECO:0000313" key="11">
    <source>
        <dbReference type="EMBL" id="KAK7604644.1"/>
    </source>
</evidence>
<evidence type="ECO:0000256" key="9">
    <source>
        <dbReference type="SAM" id="MobiDB-lite"/>
    </source>
</evidence>
<organism evidence="11 12">
    <name type="scientific">Parthenolecanium corni</name>
    <dbReference type="NCBI Taxonomy" id="536013"/>
    <lineage>
        <taxon>Eukaryota</taxon>
        <taxon>Metazoa</taxon>
        <taxon>Ecdysozoa</taxon>
        <taxon>Arthropoda</taxon>
        <taxon>Hexapoda</taxon>
        <taxon>Insecta</taxon>
        <taxon>Pterygota</taxon>
        <taxon>Neoptera</taxon>
        <taxon>Paraneoptera</taxon>
        <taxon>Hemiptera</taxon>
        <taxon>Sternorrhyncha</taxon>
        <taxon>Coccoidea</taxon>
        <taxon>Coccidae</taxon>
        <taxon>Parthenolecanium</taxon>
    </lineage>
</organism>
<keyword evidence="5 7" id="KW-0342">GTP-binding</keyword>
<dbReference type="InterPro" id="IPR016491">
    <property type="entry name" value="Septin"/>
</dbReference>
<gene>
    <name evidence="11" type="ORF">V9T40_005830</name>
</gene>
<dbReference type="EMBL" id="JBBCAQ010000003">
    <property type="protein sequence ID" value="KAK7604644.1"/>
    <property type="molecule type" value="Genomic_DNA"/>
</dbReference>
<dbReference type="Gene3D" id="3.40.50.300">
    <property type="entry name" value="P-loop containing nucleotide triphosphate hydrolases"/>
    <property type="match status" value="1"/>
</dbReference>
<name>A0AAN9TST9_9HEMI</name>
<evidence type="ECO:0000256" key="7">
    <source>
        <dbReference type="RuleBase" id="RU004560"/>
    </source>
</evidence>
<dbReference type="Proteomes" id="UP001367676">
    <property type="component" value="Unassembled WGS sequence"/>
</dbReference>
<dbReference type="SUPFAM" id="SSF52540">
    <property type="entry name" value="P-loop containing nucleoside triphosphate hydrolases"/>
    <property type="match status" value="1"/>
</dbReference>
<protein>
    <recommendedName>
        <fullName evidence="10">Septin-type G domain-containing protein</fullName>
    </recommendedName>
</protein>
<dbReference type="PROSITE" id="PS51719">
    <property type="entry name" value="G_SEPTIN"/>
    <property type="match status" value="1"/>
</dbReference>
<evidence type="ECO:0000256" key="2">
    <source>
        <dbReference type="ARBA" id="ARBA00022618"/>
    </source>
</evidence>
<dbReference type="GO" id="GO:0032154">
    <property type="term" value="C:cleavage furrow"/>
    <property type="evidence" value="ECO:0007669"/>
    <property type="project" value="UniProtKB-SubCell"/>
</dbReference>
<keyword evidence="6" id="KW-0131">Cell cycle</keyword>
<reference evidence="11 12" key="1">
    <citation type="submission" date="2024-03" db="EMBL/GenBank/DDBJ databases">
        <title>Adaptation during the transition from Ophiocordyceps entomopathogen to insect associate is accompanied by gene loss and intensified selection.</title>
        <authorList>
            <person name="Ward C.M."/>
            <person name="Onetto C.A."/>
            <person name="Borneman A.R."/>
        </authorList>
    </citation>
    <scope>NUCLEOTIDE SEQUENCE [LARGE SCALE GENOMIC DNA]</scope>
    <source>
        <strain evidence="11">AWRI1</strain>
        <tissue evidence="11">Single Adult Female</tissue>
    </source>
</reference>
<feature type="compositionally biased region" description="Low complexity" evidence="9">
    <location>
        <begin position="17"/>
        <end position="33"/>
    </location>
</feature>
<sequence>MLQLQSKRELFFKNELPSTNSSTTNSPVTASAVGSTPTPTKPDILNGNAPVITNSNNSNSNAVTNSTQPPVSSNSVYNSNNKENYAKKPDRNGIDAIDLKERVNKVDKEKPVLPRITKELDGYVGFANFPNQVYRKAIKKGFEFTLMVVGESGLGKSTLINSLFLSDVYSEDYKGPSHRIKKTVAVETSKCLLKENGVNLVLTVVDTPGFGDAVDNSNCWQPIIDYIESRYEEYLNAESCVNRKPISDSRVHCCLYFIAPSGHGLKPLDIEFMQRLHDKVNVIPIIAKADTMVPEEIAYFKKQILNEIAQHKIKIYDFPDFINEEDLKVHKNLRDRVPFAVVGSNTVIEVDGKKVRGRKYPWGIAQVENLEHCDFIALRDMMIKTHLQDLKDVTNNILYENYRCRKLGGLELNKQQRVLNKNPLAQMEEEKREHAMKLKKMEAEMEQVFESKVKEKKQKLKESEADLQRRHENMKKQLDAQIKELEEKRMQLELERAQWEQAHGVSIEELRRKSLERDSLDGKEKKPKKKGLF</sequence>
<feature type="region of interest" description="Disordered" evidence="9">
    <location>
        <begin position="507"/>
        <end position="533"/>
    </location>
</feature>
<comment type="caution">
    <text evidence="11">The sequence shown here is derived from an EMBL/GenBank/DDBJ whole genome shotgun (WGS) entry which is preliminary data.</text>
</comment>
<dbReference type="PANTHER" id="PTHR18884">
    <property type="entry name" value="SEPTIN"/>
    <property type="match status" value="1"/>
</dbReference>
<feature type="compositionally biased region" description="Basic and acidic residues" evidence="9">
    <location>
        <begin position="84"/>
        <end position="93"/>
    </location>
</feature>
<accession>A0AAN9TST9</accession>
<dbReference type="GO" id="GO:0051301">
    <property type="term" value="P:cell division"/>
    <property type="evidence" value="ECO:0007669"/>
    <property type="project" value="UniProtKB-KW"/>
</dbReference>
<feature type="domain" description="Septin-type G" evidence="10">
    <location>
        <begin position="140"/>
        <end position="409"/>
    </location>
</feature>
<comment type="subcellular location">
    <subcellularLocation>
        <location evidence="1">Cleavage furrow</location>
    </subcellularLocation>
</comment>
<keyword evidence="12" id="KW-1185">Reference proteome</keyword>
<feature type="compositionally biased region" description="Basic and acidic residues" evidence="9">
    <location>
        <begin position="507"/>
        <end position="524"/>
    </location>
</feature>
<dbReference type="InterPro" id="IPR027417">
    <property type="entry name" value="P-loop_NTPase"/>
</dbReference>
<keyword evidence="4 8" id="KW-0175">Coiled coil</keyword>
<feature type="compositionally biased region" description="Low complexity" evidence="9">
    <location>
        <begin position="53"/>
        <end position="81"/>
    </location>
</feature>
<evidence type="ECO:0000256" key="8">
    <source>
        <dbReference type="SAM" id="Coils"/>
    </source>
</evidence>
<keyword evidence="2" id="KW-0132">Cell division</keyword>
<evidence type="ECO:0000256" key="5">
    <source>
        <dbReference type="ARBA" id="ARBA00023134"/>
    </source>
</evidence>
<dbReference type="CDD" id="cd01850">
    <property type="entry name" value="CDC_Septin"/>
    <property type="match status" value="1"/>
</dbReference>
<evidence type="ECO:0000313" key="12">
    <source>
        <dbReference type="Proteomes" id="UP001367676"/>
    </source>
</evidence>
<evidence type="ECO:0000256" key="3">
    <source>
        <dbReference type="ARBA" id="ARBA00022741"/>
    </source>
</evidence>
<dbReference type="GO" id="GO:0005856">
    <property type="term" value="C:cytoskeleton"/>
    <property type="evidence" value="ECO:0007669"/>
    <property type="project" value="UniProtKB-ARBA"/>
</dbReference>
<evidence type="ECO:0000256" key="6">
    <source>
        <dbReference type="ARBA" id="ARBA00023306"/>
    </source>
</evidence>